<protein>
    <submittedName>
        <fullName evidence="4">Cellulose biosynthesis cyclic di-GMP-binding regulatory protein BcsB</fullName>
    </submittedName>
</protein>
<feature type="compositionally biased region" description="Low complexity" evidence="1">
    <location>
        <begin position="620"/>
        <end position="631"/>
    </location>
</feature>
<keyword evidence="2" id="KW-1133">Transmembrane helix</keyword>
<reference evidence="4" key="1">
    <citation type="submission" date="2023-06" db="EMBL/GenBank/DDBJ databases">
        <title>Draft genome sequence of Nocardioides sp. SOB77.</title>
        <authorList>
            <person name="Zhang G."/>
        </authorList>
    </citation>
    <scope>NUCLEOTIDE SEQUENCE</scope>
    <source>
        <strain evidence="4">SOB77</strain>
    </source>
</reference>
<keyword evidence="2" id="KW-0472">Membrane</keyword>
<feature type="chain" id="PRO_5046037790" evidence="3">
    <location>
        <begin position="21"/>
        <end position="640"/>
    </location>
</feature>
<dbReference type="RefSeq" id="WP_300950262.1">
    <property type="nucleotide sequence ID" value="NZ_JAUHJQ010000001.1"/>
</dbReference>
<evidence type="ECO:0000313" key="4">
    <source>
        <dbReference type="EMBL" id="MDN4171332.1"/>
    </source>
</evidence>
<keyword evidence="3" id="KW-0732">Signal</keyword>
<feature type="signal peptide" evidence="3">
    <location>
        <begin position="1"/>
        <end position="20"/>
    </location>
</feature>
<gene>
    <name evidence="4" type="ORF">QWY28_00085</name>
</gene>
<evidence type="ECO:0000256" key="3">
    <source>
        <dbReference type="SAM" id="SignalP"/>
    </source>
</evidence>
<evidence type="ECO:0000256" key="1">
    <source>
        <dbReference type="SAM" id="MobiDB-lite"/>
    </source>
</evidence>
<evidence type="ECO:0000256" key="2">
    <source>
        <dbReference type="SAM" id="Phobius"/>
    </source>
</evidence>
<feature type="region of interest" description="Disordered" evidence="1">
    <location>
        <begin position="620"/>
        <end position="640"/>
    </location>
</feature>
<keyword evidence="5" id="KW-1185">Reference proteome</keyword>
<proteinExistence type="predicted"/>
<feature type="transmembrane region" description="Helical" evidence="2">
    <location>
        <begin position="590"/>
        <end position="611"/>
    </location>
</feature>
<dbReference type="Proteomes" id="UP001168620">
    <property type="component" value="Unassembled WGS sequence"/>
</dbReference>
<accession>A0ABT8FAA2</accession>
<organism evidence="4 5">
    <name type="scientific">Nocardioides oceani</name>
    <dbReference type="NCBI Taxonomy" id="3058369"/>
    <lineage>
        <taxon>Bacteria</taxon>
        <taxon>Bacillati</taxon>
        <taxon>Actinomycetota</taxon>
        <taxon>Actinomycetes</taxon>
        <taxon>Propionibacteriales</taxon>
        <taxon>Nocardioidaceae</taxon>
        <taxon>Nocardioides</taxon>
    </lineage>
</organism>
<evidence type="ECO:0000313" key="5">
    <source>
        <dbReference type="Proteomes" id="UP001168620"/>
    </source>
</evidence>
<name>A0ABT8FAA2_9ACTN</name>
<comment type="caution">
    <text evidence="4">The sequence shown here is derived from an EMBL/GenBank/DDBJ whole genome shotgun (WGS) entry which is preliminary data.</text>
</comment>
<keyword evidence="2" id="KW-0812">Transmembrane</keyword>
<dbReference type="EMBL" id="JAUHJQ010000001">
    <property type="protein sequence ID" value="MDN4171332.1"/>
    <property type="molecule type" value="Genomic_DNA"/>
</dbReference>
<sequence length="640" mass="64801">MRYAAAVAAAAVVTGVLAPAAVPSLGATAHAARTDLPATLDTRALQTSTVQVPVPAGVDPRWVTGALTVADGARGTVLLLVDGRVVRSAAARPWQRVALPVGRDDVGPDGTVSLGVRFRPEGERTGCRPLEPYDVRLTNLALLHQGTERVDLDPARFLPAAASRVDVVVPREASDDVLSAGLAAVAALAARYPAGVPVGLTTADVVLPRTGAGQRVLRISPGPTTAEPTAEVRFGLPSLTVTGSGDELRSAVLDLIGEDAADAEDTATGTRPEAEPGSTVTRTLAELGARAADAELSGYGRTASLLRIRQDAFGGPVDRLDLSLAGAHTSVPTGSQARLDTYLDDRLVDSRTLGDGGTFAVETSVPGSRLASTAELELVLTAVPEDGCTAGTLLPLEVQLDRDDSALSAEVAGGPDAGLEAFPQVLAGRLPVALRGGEAARTAAAADAAQVVASLQRAAAYPLEVGLVSPEALLADGPGLLVGATWADTVAAGARLRPDTDGPRGAALQAAGDDEAPLLVLGTLGARSGVLRTWVAEQTARDGWDGLTGDALVSDGGAARPLVALDPRAVPGEAAQDVPDLAPDGEGRSYVGWFAAGIVVLLLLLGLQLAATLRRRAARAPGTAAPRGSATSVSGSAPRP</sequence>